<dbReference type="GeneID" id="94286242"/>
<evidence type="ECO:0000313" key="11">
    <source>
        <dbReference type="EMBL" id="KAG5489994.1"/>
    </source>
</evidence>
<evidence type="ECO:0000256" key="2">
    <source>
        <dbReference type="ARBA" id="ARBA00022676"/>
    </source>
</evidence>
<keyword evidence="2 8" id="KW-0328">Glycosyltransferase</keyword>
<evidence type="ECO:0000256" key="5">
    <source>
        <dbReference type="ARBA" id="ARBA00022824"/>
    </source>
</evidence>
<feature type="transmembrane region" description="Helical" evidence="8">
    <location>
        <begin position="355"/>
        <end position="372"/>
    </location>
</feature>
<keyword evidence="3" id="KW-0808">Transferase</keyword>
<dbReference type="GO" id="GO:0005789">
    <property type="term" value="C:endoplasmic reticulum membrane"/>
    <property type="evidence" value="ECO:0007669"/>
    <property type="project" value="UniProtKB-SubCell"/>
</dbReference>
<name>A0A836KWU5_9TRYP</name>
<evidence type="ECO:0000256" key="6">
    <source>
        <dbReference type="ARBA" id="ARBA00022989"/>
    </source>
</evidence>
<keyword evidence="12" id="KW-1185">Reference proteome</keyword>
<organism evidence="11 12">
    <name type="scientific">Porcisia hertigi</name>
    <dbReference type="NCBI Taxonomy" id="2761500"/>
    <lineage>
        <taxon>Eukaryota</taxon>
        <taxon>Discoba</taxon>
        <taxon>Euglenozoa</taxon>
        <taxon>Kinetoplastea</taxon>
        <taxon>Metakinetoplastina</taxon>
        <taxon>Trypanosomatida</taxon>
        <taxon>Trypanosomatidae</taxon>
        <taxon>Leishmaniinae</taxon>
        <taxon>Porcisia</taxon>
    </lineage>
</organism>
<dbReference type="PANTHER" id="PTHR22760">
    <property type="entry name" value="GLYCOSYLTRANSFERASE"/>
    <property type="match status" value="1"/>
</dbReference>
<feature type="transmembrane region" description="Helical" evidence="8">
    <location>
        <begin position="297"/>
        <end position="322"/>
    </location>
</feature>
<proteinExistence type="inferred from homology"/>
<evidence type="ECO:0000256" key="1">
    <source>
        <dbReference type="ARBA" id="ARBA00004477"/>
    </source>
</evidence>
<dbReference type="PANTHER" id="PTHR22760:SF4">
    <property type="entry name" value="GPI MANNOSYLTRANSFERASE 3"/>
    <property type="match status" value="1"/>
</dbReference>
<evidence type="ECO:0000256" key="3">
    <source>
        <dbReference type="ARBA" id="ARBA00022679"/>
    </source>
</evidence>
<keyword evidence="10" id="KW-0732">Signal</keyword>
<evidence type="ECO:0000256" key="8">
    <source>
        <dbReference type="RuleBase" id="RU363075"/>
    </source>
</evidence>
<comment type="subcellular location">
    <subcellularLocation>
        <location evidence="1 8">Endoplasmic reticulum membrane</location>
        <topology evidence="1 8">Multi-pass membrane protein</topology>
    </subcellularLocation>
</comment>
<evidence type="ECO:0000313" key="12">
    <source>
        <dbReference type="Proteomes" id="UP000674318"/>
    </source>
</evidence>
<dbReference type="KEGG" id="phet:94286242"/>
<protein>
    <recommendedName>
        <fullName evidence="8">Mannosyltransferase</fullName>
        <ecNumber evidence="8">2.4.1.-</ecNumber>
    </recommendedName>
</protein>
<evidence type="ECO:0000256" key="4">
    <source>
        <dbReference type="ARBA" id="ARBA00022692"/>
    </source>
</evidence>
<sequence>MDVLRVFSAWPRPLQSPKLLTALLLYRLALCLTLRTAESPDEWWQSEEVAYKMVFGRGQLTWEWQDAIRSYVFPAMFAWPLFLLKCTGTDTATTVWASSRCVQAALLFAQDCTMLAVAQRLDAFRSRQYVRASQCGGGPGASPSTSNGPPNTRHRTPTIASTTLAIIVVEWFLIHTGVRSYSSVAESVFFLLALYQTGYRSFLLWAGVACAMRVTAALAVLPVFFVHTFRICRKKGVARGLLLVALITFGMVMSISATMCLVDYYFYHRLVFTPYNFLKLNLLMGVSKHYGVHMSCWYVLVLPILAAPFALFLAWMPACWGWMEVDKEHHTRGVAPYVQSALFSGTSSRTLKQEMVRCFFVGTLTLLFHSLVDHKEMRFVYLLLPLVLLLSSVVVVVLSTTSVPRSKRSARARNWYPDVWVPSAATVGRLFTLCWVANAALATVLLYSYRCGGPTMFRNIRGAERHYEHLEVLTHCYATPGFAQLHGKVERLEWVDCPMKLDALSGVPEVTQSRLFTEQPKAYALWRYLRVVSRLDVENVRTAKEGKLSKEVWWQEMRRRMPESEPPTLPDGVILFQHTAVLLAADFLRPMGYRRVEVVFHALHSFEPDEDSYLELWSRDTV</sequence>
<comment type="caution">
    <text evidence="11">The sequence shown here is derived from an EMBL/GenBank/DDBJ whole genome shotgun (WGS) entry which is preliminary data.</text>
</comment>
<dbReference type="Proteomes" id="UP000674318">
    <property type="component" value="Unassembled WGS sequence"/>
</dbReference>
<feature type="transmembrane region" description="Helical" evidence="8">
    <location>
        <begin position="378"/>
        <end position="398"/>
    </location>
</feature>
<dbReference type="EMBL" id="JAFJZO010000036">
    <property type="protein sequence ID" value="KAG5489994.1"/>
    <property type="molecule type" value="Genomic_DNA"/>
</dbReference>
<keyword evidence="6 8" id="KW-1133">Transmembrane helix</keyword>
<dbReference type="GO" id="GO:0006506">
    <property type="term" value="P:GPI anchor biosynthetic process"/>
    <property type="evidence" value="ECO:0007669"/>
    <property type="project" value="TreeGrafter"/>
</dbReference>
<keyword evidence="4 8" id="KW-0812">Transmembrane</keyword>
<feature type="chain" id="PRO_5032490510" description="Mannosyltransferase" evidence="10">
    <location>
        <begin position="32"/>
        <end position="622"/>
    </location>
</feature>
<dbReference type="EC" id="2.4.1.-" evidence="8"/>
<feature type="signal peptide" evidence="10">
    <location>
        <begin position="1"/>
        <end position="31"/>
    </location>
</feature>
<dbReference type="RefSeq" id="XP_067752322.1">
    <property type="nucleotide sequence ID" value="XM_067896165.1"/>
</dbReference>
<keyword evidence="7 8" id="KW-0472">Membrane</keyword>
<feature type="transmembrane region" description="Helical" evidence="8">
    <location>
        <begin position="419"/>
        <end position="449"/>
    </location>
</feature>
<feature type="region of interest" description="Disordered" evidence="9">
    <location>
        <begin position="132"/>
        <end position="154"/>
    </location>
</feature>
<dbReference type="OrthoDB" id="416834at2759"/>
<dbReference type="Pfam" id="PF03901">
    <property type="entry name" value="Glyco_transf_22"/>
    <property type="match status" value="1"/>
</dbReference>
<dbReference type="AlphaFoldDB" id="A0A836KWU5"/>
<feature type="transmembrane region" description="Helical" evidence="8">
    <location>
        <begin position="241"/>
        <end position="267"/>
    </location>
</feature>
<keyword evidence="5 8" id="KW-0256">Endoplasmic reticulum</keyword>
<feature type="transmembrane region" description="Helical" evidence="8">
    <location>
        <begin position="204"/>
        <end position="229"/>
    </location>
</feature>
<dbReference type="InterPro" id="IPR005599">
    <property type="entry name" value="GPI_mannosylTrfase"/>
</dbReference>
<accession>A0A836KWU5</accession>
<evidence type="ECO:0000256" key="10">
    <source>
        <dbReference type="SAM" id="SignalP"/>
    </source>
</evidence>
<evidence type="ECO:0000256" key="9">
    <source>
        <dbReference type="SAM" id="MobiDB-lite"/>
    </source>
</evidence>
<reference evidence="11 12" key="1">
    <citation type="submission" date="2021-02" db="EMBL/GenBank/DDBJ databases">
        <title>Porcisia hertigi Genome sequencing and assembly.</title>
        <authorList>
            <person name="Almutairi H."/>
            <person name="Gatherer D."/>
        </authorList>
    </citation>
    <scope>NUCLEOTIDE SEQUENCE [LARGE SCALE GENOMIC DNA]</scope>
    <source>
        <strain evidence="11 12">C119</strain>
    </source>
</reference>
<evidence type="ECO:0000256" key="7">
    <source>
        <dbReference type="ARBA" id="ARBA00023136"/>
    </source>
</evidence>
<comment type="similarity">
    <text evidence="8">Belongs to the glycosyltransferase 22 family.</text>
</comment>
<gene>
    <name evidence="11" type="ORF">JKF63_00113</name>
</gene>
<dbReference type="GO" id="GO:0000026">
    <property type="term" value="F:alpha-1,2-mannosyltransferase activity"/>
    <property type="evidence" value="ECO:0007669"/>
    <property type="project" value="TreeGrafter"/>
</dbReference>